<accession>A0A0B2UN81</accession>
<dbReference type="InterPro" id="IPR012677">
    <property type="entry name" value="Nucleotide-bd_a/b_plait_sf"/>
</dbReference>
<evidence type="ECO:0000313" key="5">
    <source>
        <dbReference type="Proteomes" id="UP000031056"/>
    </source>
</evidence>
<dbReference type="Proteomes" id="UP000031056">
    <property type="component" value="Unassembled WGS sequence"/>
</dbReference>
<protein>
    <submittedName>
        <fullName evidence="4">Uncharacterized protein</fullName>
    </submittedName>
</protein>
<keyword evidence="5" id="KW-1185">Reference proteome</keyword>
<dbReference type="RefSeq" id="XP_014564569.1">
    <property type="nucleotide sequence ID" value="XM_014709083.1"/>
</dbReference>
<evidence type="ECO:0000256" key="2">
    <source>
        <dbReference type="ARBA" id="ARBA00022884"/>
    </source>
</evidence>
<dbReference type="SUPFAM" id="SSF54928">
    <property type="entry name" value="RNA-binding domain, RBD"/>
    <property type="match status" value="1"/>
</dbReference>
<dbReference type="InterPro" id="IPR035979">
    <property type="entry name" value="RBD_domain_sf"/>
</dbReference>
<dbReference type="Gene3D" id="3.30.70.330">
    <property type="match status" value="1"/>
</dbReference>
<dbReference type="HOGENOM" id="CLU_863558_0_0_1"/>
<dbReference type="STRING" id="1354746.A0A0B2UN81"/>
<dbReference type="InParanoid" id="A0A0B2UN81"/>
<gene>
    <name evidence="4" type="ORF">M896_011820</name>
</gene>
<dbReference type="GO" id="GO:0008380">
    <property type="term" value="P:RNA splicing"/>
    <property type="evidence" value="ECO:0007669"/>
    <property type="project" value="UniProtKB-KW"/>
</dbReference>
<dbReference type="GO" id="GO:0003723">
    <property type="term" value="F:RNA binding"/>
    <property type="evidence" value="ECO:0007669"/>
    <property type="project" value="UniProtKB-KW"/>
</dbReference>
<proteinExistence type="predicted"/>
<dbReference type="OrthoDB" id="10266058at2759"/>
<name>A0A0B2UN81_9MICR</name>
<evidence type="ECO:0000256" key="1">
    <source>
        <dbReference type="ARBA" id="ARBA00022664"/>
    </source>
</evidence>
<comment type="caution">
    <text evidence="4">The sequence shown here is derived from an EMBL/GenBank/DDBJ whole genome shotgun (WGS) entry which is preliminary data.</text>
</comment>
<reference evidence="4 5" key="1">
    <citation type="journal article" date="2014" name="MBio">
        <title>The Ordospora colligata genome; evolution of extreme reduction in microsporidia and host-to-parasite horizontal gene transfer.</title>
        <authorList>
            <person name="Pombert J.-F."/>
            <person name="Haag K.L."/>
            <person name="Beidas S."/>
            <person name="Ebert D."/>
            <person name="Keeling P.J."/>
        </authorList>
    </citation>
    <scope>NUCLEOTIDE SEQUENCE [LARGE SCALE GENOMIC DNA]</scope>
    <source>
        <strain evidence="4 5">OC4</strain>
    </source>
</reference>
<dbReference type="GO" id="GO:0006397">
    <property type="term" value="P:mRNA processing"/>
    <property type="evidence" value="ECO:0007669"/>
    <property type="project" value="UniProtKB-KW"/>
</dbReference>
<evidence type="ECO:0000256" key="3">
    <source>
        <dbReference type="ARBA" id="ARBA00023187"/>
    </source>
</evidence>
<organism evidence="4 5">
    <name type="scientific">Ordospora colligata OC4</name>
    <dbReference type="NCBI Taxonomy" id="1354746"/>
    <lineage>
        <taxon>Eukaryota</taxon>
        <taxon>Fungi</taxon>
        <taxon>Fungi incertae sedis</taxon>
        <taxon>Microsporidia</taxon>
        <taxon>Ordosporidae</taxon>
        <taxon>Ordospora</taxon>
    </lineage>
</organism>
<dbReference type="EMBL" id="JOKQ01000001">
    <property type="protein sequence ID" value="KHN70527.1"/>
    <property type="molecule type" value="Genomic_DNA"/>
</dbReference>
<keyword evidence="3" id="KW-0508">mRNA splicing</keyword>
<evidence type="ECO:0000313" key="4">
    <source>
        <dbReference type="EMBL" id="KHN70527.1"/>
    </source>
</evidence>
<dbReference type="VEuPathDB" id="MicrosporidiaDB:M896_011820"/>
<sequence>MQIVRLDKRFRRMNLFDVGGCIVDGIEYLEEILESSMNATKEDDKILYMPLIIGKLKTDGFTEEDYRNRVLVVCESLLDTNSVSKFLERFFKGFTVKQVGEWMEVEFCCSSDASRCLCLSNKEIVFYRPKRYIELPNEPDVKINGSKYCQDTLCIENKIIIGPLDVNHADLRDALDRIAPLRSFRVCENPMYFTFSFLDDDFCDAFVRVTSHIYMNDCKCPLISKKAYDGCVLLDLGRNIPRFAPRRLAGRVALSKERTRIVILLNVISSCDDVTEDFLHEVEEQCKNCGDIRSVVIPALKHGFKRQPGSSTIFIECGDVETSENVYREFGGLMYDERIVIAGYYPEMNYVAGEYE</sequence>
<dbReference type="PANTHER" id="PTHR23139">
    <property type="entry name" value="RNA-BINDING PROTEIN"/>
    <property type="match status" value="1"/>
</dbReference>
<keyword evidence="1" id="KW-0507">mRNA processing</keyword>
<keyword evidence="2" id="KW-0694">RNA-binding</keyword>
<dbReference type="AlphaFoldDB" id="A0A0B2UN81"/>
<dbReference type="GeneID" id="26261025"/>